<dbReference type="AlphaFoldDB" id="A0A5N6KXI4"/>
<protein>
    <submittedName>
        <fullName evidence="2">Uncharacterized protein</fullName>
    </submittedName>
</protein>
<organism evidence="2 3">
    <name type="scientific">Carpinus fangiana</name>
    <dbReference type="NCBI Taxonomy" id="176857"/>
    <lineage>
        <taxon>Eukaryota</taxon>
        <taxon>Viridiplantae</taxon>
        <taxon>Streptophyta</taxon>
        <taxon>Embryophyta</taxon>
        <taxon>Tracheophyta</taxon>
        <taxon>Spermatophyta</taxon>
        <taxon>Magnoliopsida</taxon>
        <taxon>eudicotyledons</taxon>
        <taxon>Gunneridae</taxon>
        <taxon>Pentapetalae</taxon>
        <taxon>rosids</taxon>
        <taxon>fabids</taxon>
        <taxon>Fagales</taxon>
        <taxon>Betulaceae</taxon>
        <taxon>Carpinus</taxon>
    </lineage>
</organism>
<accession>A0A5N6KXI4</accession>
<comment type="caution">
    <text evidence="2">The sequence shown here is derived from an EMBL/GenBank/DDBJ whole genome shotgun (WGS) entry which is preliminary data.</text>
</comment>
<proteinExistence type="predicted"/>
<gene>
    <name evidence="2" type="ORF">FH972_024021</name>
</gene>
<dbReference type="OrthoDB" id="2021098at2759"/>
<reference evidence="2 3" key="1">
    <citation type="submission" date="2019-06" db="EMBL/GenBank/DDBJ databases">
        <title>A chromosomal-level reference genome of Carpinus fangiana (Coryloideae, Betulaceae).</title>
        <authorList>
            <person name="Yang X."/>
            <person name="Wang Z."/>
            <person name="Zhang L."/>
            <person name="Hao G."/>
            <person name="Liu J."/>
            <person name="Yang Y."/>
        </authorList>
    </citation>
    <scope>NUCLEOTIDE SEQUENCE [LARGE SCALE GENOMIC DNA]</scope>
    <source>
        <strain evidence="2">Cfa_2016G</strain>
        <tissue evidence="2">Leaf</tissue>
    </source>
</reference>
<evidence type="ECO:0000313" key="3">
    <source>
        <dbReference type="Proteomes" id="UP000327013"/>
    </source>
</evidence>
<feature type="region of interest" description="Disordered" evidence="1">
    <location>
        <begin position="395"/>
        <end position="478"/>
    </location>
</feature>
<dbReference type="Proteomes" id="UP000327013">
    <property type="component" value="Unassembled WGS sequence"/>
</dbReference>
<name>A0A5N6KXI4_9ROSI</name>
<sequence length="478" mass="53585">MDALHSTIPALSSRHSAGYRLPCTGLVSHGPLPITRKFAFLHPSKTRTLTTEPKRAIVTAGWQKTQAAATGHNADGFRDFVKDDDVSFTTHDIHHSYTPLCKDRKSLLAAMSGGGRIGWDEPYQTRGCDMQWFTNAEVCKILSRFDHVYFLGDSLMRHTVMAMMVLLRGDLVSGARATWRHDDPTLNDCTGHRLFHDKRCIWMSAIGSPAVLTGDPDSIKCPKHTPPALVTWNPTLAFPLMGDTFDYMPDLSKRMRPDGRIAFVLSHGLWNDLDFPMSMSWFEQIQDNIARYMPTYASPKLSQRLFPRLFISPTAQGELKPDMVVPTQNNLRLIKETSEMRKYVQARGFDHLGLYNLTVQATSPDGTHATMENNLMKAMMVLNWLNMLDPPEAEEWEREERREQHLRLGKGTVHDDDPNRGGTIPTEWAQESSPKGNDQLGGVAGGDRGVTAKMARWGKSKDGRGGKSRAKAKQDGQP</sequence>
<evidence type="ECO:0000256" key="1">
    <source>
        <dbReference type="SAM" id="MobiDB-lite"/>
    </source>
</evidence>
<evidence type="ECO:0000313" key="2">
    <source>
        <dbReference type="EMBL" id="KAB8356438.1"/>
    </source>
</evidence>
<dbReference type="EMBL" id="VIBQ01000016">
    <property type="protein sequence ID" value="KAB8356438.1"/>
    <property type="molecule type" value="Genomic_DNA"/>
</dbReference>
<keyword evidence="3" id="KW-1185">Reference proteome</keyword>
<feature type="compositionally biased region" description="Basic and acidic residues" evidence="1">
    <location>
        <begin position="398"/>
        <end position="419"/>
    </location>
</feature>